<comment type="caution">
    <text evidence="3">The sequence shown here is derived from an EMBL/GenBank/DDBJ whole genome shotgun (WGS) entry which is preliminary data.</text>
</comment>
<reference evidence="3 4" key="1">
    <citation type="submission" date="2020-09" db="EMBL/GenBank/DDBJ databases">
        <title>Diversity and distribution of actinomycetes associated with coral in the coast of Hainan.</title>
        <authorList>
            <person name="Li F."/>
        </authorList>
    </citation>
    <scope>NUCLEOTIDE SEQUENCE [LARGE SCALE GENOMIC DNA]</scope>
    <source>
        <strain evidence="3 4">HNM0947</strain>
    </source>
</reference>
<accession>A0ABR9P2F8</accession>
<sequence length="66" mass="6772">MRVTTKLGLYALGLVAVFGAMFGVGSLVGPVLPENAPEHSVEQGHDDPADTGHDDTDGDGHEGGTR</sequence>
<name>A0ABR9P2F8_9ACTN</name>
<evidence type="ECO:0000313" key="3">
    <source>
        <dbReference type="EMBL" id="MBE2998023.1"/>
    </source>
</evidence>
<feature type="transmembrane region" description="Helical" evidence="2">
    <location>
        <begin position="7"/>
        <end position="28"/>
    </location>
</feature>
<evidence type="ECO:0000256" key="1">
    <source>
        <dbReference type="SAM" id="MobiDB-lite"/>
    </source>
</evidence>
<dbReference type="EMBL" id="JADBGI010000003">
    <property type="protein sequence ID" value="MBE2998023.1"/>
    <property type="molecule type" value="Genomic_DNA"/>
</dbReference>
<evidence type="ECO:0000313" key="4">
    <source>
        <dbReference type="Proteomes" id="UP000806528"/>
    </source>
</evidence>
<keyword evidence="4" id="KW-1185">Reference proteome</keyword>
<dbReference type="RefSeq" id="WP_193120655.1">
    <property type="nucleotide sequence ID" value="NZ_JADBGI010000003.1"/>
</dbReference>
<evidence type="ECO:0000256" key="2">
    <source>
        <dbReference type="SAM" id="Phobius"/>
    </source>
</evidence>
<feature type="compositionally biased region" description="Basic and acidic residues" evidence="1">
    <location>
        <begin position="36"/>
        <end position="66"/>
    </location>
</feature>
<keyword evidence="2" id="KW-0472">Membrane</keyword>
<proteinExistence type="predicted"/>
<keyword evidence="2" id="KW-1133">Transmembrane helix</keyword>
<feature type="region of interest" description="Disordered" evidence="1">
    <location>
        <begin position="31"/>
        <end position="66"/>
    </location>
</feature>
<keyword evidence="2" id="KW-0812">Transmembrane</keyword>
<protein>
    <submittedName>
        <fullName evidence="3">Uncharacterized protein</fullName>
    </submittedName>
</protein>
<dbReference type="Proteomes" id="UP000806528">
    <property type="component" value="Unassembled WGS sequence"/>
</dbReference>
<gene>
    <name evidence="3" type="ORF">IDM40_04765</name>
</gene>
<organism evidence="3 4">
    <name type="scientific">Nocardiopsis coralli</name>
    <dbReference type="NCBI Taxonomy" id="2772213"/>
    <lineage>
        <taxon>Bacteria</taxon>
        <taxon>Bacillati</taxon>
        <taxon>Actinomycetota</taxon>
        <taxon>Actinomycetes</taxon>
        <taxon>Streptosporangiales</taxon>
        <taxon>Nocardiopsidaceae</taxon>
        <taxon>Nocardiopsis</taxon>
    </lineage>
</organism>